<evidence type="ECO:0000256" key="10">
    <source>
        <dbReference type="ARBA" id="ARBA00023134"/>
    </source>
</evidence>
<organism evidence="15 16">
    <name type="scientific">Actomonas aquatica</name>
    <dbReference type="NCBI Taxonomy" id="2866162"/>
    <lineage>
        <taxon>Bacteria</taxon>
        <taxon>Pseudomonadati</taxon>
        <taxon>Verrucomicrobiota</taxon>
        <taxon>Opitutia</taxon>
        <taxon>Opitutales</taxon>
        <taxon>Opitutaceae</taxon>
        <taxon>Actomonas</taxon>
    </lineage>
</organism>
<dbReference type="RefSeq" id="WP_221031615.1">
    <property type="nucleotide sequence ID" value="NZ_CP139781.1"/>
</dbReference>
<accession>A0ABZ1C429</accession>
<keyword evidence="7 13" id="KW-1133">Transmembrane helix</keyword>
<feature type="transmembrane region" description="Helical" evidence="13">
    <location>
        <begin position="302"/>
        <end position="323"/>
    </location>
</feature>
<dbReference type="Gene3D" id="3.40.50.300">
    <property type="entry name" value="P-loop containing nucleotide triphosphate hydrolases"/>
    <property type="match status" value="1"/>
</dbReference>
<dbReference type="PROSITE" id="PS51711">
    <property type="entry name" value="G_FEOB"/>
    <property type="match status" value="1"/>
</dbReference>
<dbReference type="CDD" id="cd01879">
    <property type="entry name" value="FeoB"/>
    <property type="match status" value="1"/>
</dbReference>
<dbReference type="Pfam" id="PF07670">
    <property type="entry name" value="Gate"/>
    <property type="match status" value="2"/>
</dbReference>
<feature type="transmembrane region" description="Helical" evidence="13">
    <location>
        <begin position="532"/>
        <end position="553"/>
    </location>
</feature>
<evidence type="ECO:0000256" key="1">
    <source>
        <dbReference type="ARBA" id="ARBA00004651"/>
    </source>
</evidence>
<keyword evidence="4 13" id="KW-0410">Iron transport</keyword>
<keyword evidence="11 13" id="KW-0472">Membrane</keyword>
<evidence type="ECO:0000256" key="3">
    <source>
        <dbReference type="ARBA" id="ARBA00022475"/>
    </source>
</evidence>
<feature type="transmembrane region" description="Helical" evidence="13">
    <location>
        <begin position="358"/>
        <end position="382"/>
    </location>
</feature>
<keyword evidence="9" id="KW-0406">Ion transport</keyword>
<dbReference type="InterPro" id="IPR011640">
    <property type="entry name" value="Fe2_transport_prot_B_C"/>
</dbReference>
<dbReference type="InterPro" id="IPR050860">
    <property type="entry name" value="FeoB_GTPase"/>
</dbReference>
<evidence type="ECO:0000256" key="7">
    <source>
        <dbReference type="ARBA" id="ARBA00022989"/>
    </source>
</evidence>
<dbReference type="Proteomes" id="UP000738431">
    <property type="component" value="Chromosome"/>
</dbReference>
<feature type="domain" description="FeoB-type G" evidence="14">
    <location>
        <begin position="13"/>
        <end position="181"/>
    </location>
</feature>
<dbReference type="PRINTS" id="PR00326">
    <property type="entry name" value="GTP1OBG"/>
</dbReference>
<dbReference type="SUPFAM" id="SSF52540">
    <property type="entry name" value="P-loop containing nucleoside triphosphate hydrolases"/>
    <property type="match status" value="1"/>
</dbReference>
<evidence type="ECO:0000256" key="13">
    <source>
        <dbReference type="RuleBase" id="RU362098"/>
    </source>
</evidence>
<keyword evidence="8 13" id="KW-0408">Iron</keyword>
<evidence type="ECO:0000256" key="12">
    <source>
        <dbReference type="NCBIfam" id="TIGR00437"/>
    </source>
</evidence>
<feature type="transmembrane region" description="Helical" evidence="13">
    <location>
        <begin position="473"/>
        <end position="494"/>
    </location>
</feature>
<reference evidence="15 16" key="2">
    <citation type="submission" date="2023-12" db="EMBL/GenBank/DDBJ databases">
        <title>Description of an unclassified Opitutus bacterium of Verrucomicrobiota.</title>
        <authorList>
            <person name="Zhang D.-F."/>
        </authorList>
    </citation>
    <scope>NUCLEOTIDE SEQUENCE [LARGE SCALE GENOMIC DNA]</scope>
    <source>
        <strain evidence="15 16">WL0086</strain>
    </source>
</reference>
<dbReference type="EMBL" id="CP139781">
    <property type="protein sequence ID" value="WRQ86107.1"/>
    <property type="molecule type" value="Genomic_DNA"/>
</dbReference>
<dbReference type="Pfam" id="PF02421">
    <property type="entry name" value="FeoB_N"/>
    <property type="match status" value="1"/>
</dbReference>
<evidence type="ECO:0000313" key="15">
    <source>
        <dbReference type="EMBL" id="WRQ86107.1"/>
    </source>
</evidence>
<reference evidence="15 16" key="1">
    <citation type="submission" date="2021-08" db="EMBL/GenBank/DDBJ databases">
        <authorList>
            <person name="Zhang D."/>
            <person name="Zhang A."/>
            <person name="Wang L."/>
        </authorList>
    </citation>
    <scope>NUCLEOTIDE SEQUENCE [LARGE SCALE GENOMIC DNA]</scope>
    <source>
        <strain evidence="15 16">WL0086</strain>
    </source>
</reference>
<feature type="transmembrane region" description="Helical" evidence="13">
    <location>
        <begin position="436"/>
        <end position="461"/>
    </location>
</feature>
<feature type="transmembrane region" description="Helical" evidence="13">
    <location>
        <begin position="677"/>
        <end position="695"/>
    </location>
</feature>
<dbReference type="PANTHER" id="PTHR43185">
    <property type="entry name" value="FERROUS IRON TRANSPORT PROTEIN B"/>
    <property type="match status" value="1"/>
</dbReference>
<gene>
    <name evidence="15" type="primary">feoB</name>
    <name evidence="15" type="ORF">K1X11_014930</name>
</gene>
<comment type="subcellular location">
    <subcellularLocation>
        <location evidence="13">Cell inner membrane</location>
        <topology evidence="13">Multi-pass membrane protein</topology>
    </subcellularLocation>
    <subcellularLocation>
        <location evidence="1">Cell membrane</location>
        <topology evidence="1">Multi-pass membrane protein</topology>
    </subcellularLocation>
</comment>
<dbReference type="NCBIfam" id="TIGR00437">
    <property type="entry name" value="feoB"/>
    <property type="match status" value="1"/>
</dbReference>
<evidence type="ECO:0000256" key="8">
    <source>
        <dbReference type="ARBA" id="ARBA00023004"/>
    </source>
</evidence>
<dbReference type="InterPro" id="IPR006073">
    <property type="entry name" value="GTP-bd"/>
</dbReference>
<comment type="similarity">
    <text evidence="13">Belongs to the TRAFAC class TrmE-Era-EngA-EngB-Septin-like GTPase superfamily. FeoB GTPase (TC 9.A.8) family.</text>
</comment>
<protein>
    <recommendedName>
        <fullName evidence="12 13">Ferrous iron transport protein B</fullName>
    </recommendedName>
</protein>
<name>A0ABZ1C429_9BACT</name>
<dbReference type="InterPro" id="IPR030389">
    <property type="entry name" value="G_FEOB_dom"/>
</dbReference>
<comment type="function">
    <text evidence="13">Probable transporter of a GTP-driven Fe(2+) uptake system.</text>
</comment>
<dbReference type="InterPro" id="IPR027417">
    <property type="entry name" value="P-loop_NTPase"/>
</dbReference>
<comment type="caution">
    <text evidence="13">Lacks conserved residue(s) required for the propagation of feature annotation.</text>
</comment>
<evidence type="ECO:0000256" key="5">
    <source>
        <dbReference type="ARBA" id="ARBA00022692"/>
    </source>
</evidence>
<dbReference type="Pfam" id="PF07664">
    <property type="entry name" value="FeoB_C"/>
    <property type="match status" value="1"/>
</dbReference>
<evidence type="ECO:0000256" key="9">
    <source>
        <dbReference type="ARBA" id="ARBA00023065"/>
    </source>
</evidence>
<evidence type="ECO:0000313" key="16">
    <source>
        <dbReference type="Proteomes" id="UP000738431"/>
    </source>
</evidence>
<keyword evidence="2 13" id="KW-0813">Transport</keyword>
<keyword evidence="3" id="KW-1003">Cell membrane</keyword>
<evidence type="ECO:0000256" key="2">
    <source>
        <dbReference type="ARBA" id="ARBA00022448"/>
    </source>
</evidence>
<feature type="transmembrane region" description="Helical" evidence="13">
    <location>
        <begin position="640"/>
        <end position="665"/>
    </location>
</feature>
<dbReference type="InterPro" id="IPR011642">
    <property type="entry name" value="Gate_dom"/>
</dbReference>
<keyword evidence="16" id="KW-1185">Reference proteome</keyword>
<dbReference type="InterPro" id="IPR003373">
    <property type="entry name" value="Fe2_transport_prot-B"/>
</dbReference>
<evidence type="ECO:0000256" key="11">
    <source>
        <dbReference type="ARBA" id="ARBA00023136"/>
    </source>
</evidence>
<evidence type="ECO:0000256" key="6">
    <source>
        <dbReference type="ARBA" id="ARBA00022741"/>
    </source>
</evidence>
<keyword evidence="5 13" id="KW-0812">Transmembrane</keyword>
<dbReference type="PANTHER" id="PTHR43185:SF1">
    <property type="entry name" value="FE(2+) TRANSPORTER FEOB"/>
    <property type="match status" value="1"/>
</dbReference>
<sequence length="703" mass="76382">MNLPEHVKTPSRTPVYAFVGNPNCGKSTLFNALTGLKQKVGNYPGVTVERKVGTAYSQHGHPMTVIDLPGAYSLAARSPDEAVTRDVLLGRRADTQMPDRIVCIVDGSNLERNLYLVHQILDLGRPVILVVNMIDVATNAGLQIRFDHLEKELGIPVIPAQASRGHGLIELKLAMSRSDLPLPKHRWSVPAAIAPAVAELQASLQDADKKPPLIARAEALLLLTDPDPVRVTGSQPLSPRTAAILQQWTKRWQDDGTDWSGSLVGARYDAIGKLTAESVKSAASVAPQNVSDRIDAIVTHGFWGWAVLGSIMTLLFLSIFTLAEYPMGLIESAVAAMADGVKAAMPPGDLRDLITDGAIAGVGGVVIFLPQILILFFFIGLLESTGYMARAAFIMDRLMSRVGLNGKSFIPLLSSYACAIPGIMATRTIEDHKDRLVTILVAPFMSCSARLPVYLLMIAALVPSREVPILTKVGLMLLMYGLGTCGAFAFAWLFKRTLLKGEPPLMIMELPPYRLPRVKDVALQMAERGGIFLKRAGTIILAISIVLWALTAYPKAGEDATPSEQIAQSFAGQAGHVIEPAIEPLGFNWQIGIGLISSFAAREVFVSATSVVFNVEEDEENTEPLLQALRSATWPDGRPLFTPLVCLTLMVFYVFAMQCVSTVAIVKRETNSWRWPLFQIGYQTGFAWILCLIIYQTGTALGF</sequence>
<keyword evidence="6" id="KW-0547">Nucleotide-binding</keyword>
<evidence type="ECO:0000259" key="14">
    <source>
        <dbReference type="PROSITE" id="PS51711"/>
    </source>
</evidence>
<proteinExistence type="inferred from homology"/>
<keyword evidence="10 13" id="KW-0342">GTP-binding</keyword>
<evidence type="ECO:0000256" key="4">
    <source>
        <dbReference type="ARBA" id="ARBA00022496"/>
    </source>
</evidence>